<feature type="signal peptide" evidence="1">
    <location>
        <begin position="1"/>
        <end position="21"/>
    </location>
</feature>
<dbReference type="InterPro" id="IPR008947">
    <property type="entry name" value="PLipase_C/P1_nuclease_dom_sf"/>
</dbReference>
<dbReference type="GO" id="GO:0016788">
    <property type="term" value="F:hydrolase activity, acting on ester bonds"/>
    <property type="evidence" value="ECO:0007669"/>
    <property type="project" value="InterPro"/>
</dbReference>
<evidence type="ECO:0000313" key="2">
    <source>
        <dbReference type="EMBL" id="CAA9353257.1"/>
    </source>
</evidence>
<protein>
    <recommendedName>
        <fullName evidence="3">Nuclease</fullName>
    </recommendedName>
</protein>
<reference evidence="2" key="1">
    <citation type="submission" date="2020-02" db="EMBL/GenBank/DDBJ databases">
        <authorList>
            <person name="Meier V. D."/>
        </authorList>
    </citation>
    <scope>NUCLEOTIDE SEQUENCE</scope>
    <source>
        <strain evidence="2">AVDCRST_MAG40</strain>
    </source>
</reference>
<name>A0A6J4M8R6_9BACT</name>
<organism evidence="2">
    <name type="scientific">uncultured Gemmatimonadaceae bacterium</name>
    <dbReference type="NCBI Taxonomy" id="246130"/>
    <lineage>
        <taxon>Bacteria</taxon>
        <taxon>Pseudomonadati</taxon>
        <taxon>Gemmatimonadota</taxon>
        <taxon>Gemmatimonadia</taxon>
        <taxon>Gemmatimonadales</taxon>
        <taxon>Gemmatimonadaceae</taxon>
        <taxon>environmental samples</taxon>
    </lineage>
</organism>
<sequence length="320" mass="34420">MLIRLALASIIAVGAAGAASAAASAGLAARSARPAHAPRWGEDGHLMSGAAAAGALPAAMPAFFRQAAPQLAYLNPEPDRWRDRAERDRDRALDGATGFEHYVDLELIPPARRAAALGAPSRLAFFDTLRAAGADPAGVGVLPFRIVELTQQLRTSFRRWRAAPDAATRRWVEQRIVNDAGILGHYVADGANPAHTTVHHNGWVGPNPKGYATDKQFHGRFESGYVRARITERDVRRAVRGAPQAFPDVRAAVLAYLTRSHGEVERLYALDKAAPFDSTTTAPANRAFAVERLGDGATMLRDLWWTAWVTSADSAAAPPR</sequence>
<dbReference type="EMBL" id="CADCTX010000827">
    <property type="protein sequence ID" value="CAA9353257.1"/>
    <property type="molecule type" value="Genomic_DNA"/>
</dbReference>
<gene>
    <name evidence="2" type="ORF">AVDCRST_MAG40-3016</name>
</gene>
<proteinExistence type="predicted"/>
<dbReference type="Gene3D" id="1.10.575.10">
    <property type="entry name" value="P1 Nuclease"/>
    <property type="match status" value="1"/>
</dbReference>
<accession>A0A6J4M8R6</accession>
<dbReference type="AlphaFoldDB" id="A0A6J4M8R6"/>
<evidence type="ECO:0000256" key="1">
    <source>
        <dbReference type="SAM" id="SignalP"/>
    </source>
</evidence>
<dbReference type="SUPFAM" id="SSF48537">
    <property type="entry name" value="Phospholipase C/P1 nuclease"/>
    <property type="match status" value="1"/>
</dbReference>
<feature type="chain" id="PRO_5027118725" description="Nuclease" evidence="1">
    <location>
        <begin position="22"/>
        <end position="320"/>
    </location>
</feature>
<keyword evidence="1" id="KW-0732">Signal</keyword>
<evidence type="ECO:0008006" key="3">
    <source>
        <dbReference type="Google" id="ProtNLM"/>
    </source>
</evidence>